<sequence length="248" mass="26942">MIQFTVFTSQQIIAVLQKSHRLSSAILASCLGLSLIAPSYAGERIRWTPDTDRGNVESTLSGGRRGQEAVSCSIDDGATRLALMVPGDRSNLLTTKSNPTLAWHVSTTMPVSMTLHVSDPALATPIYSQTIELEKTATVSVTLPEDNRLALHKKYRWTVFVSCPGDHHAEISARSFVEHINRESLDVSNLSSLERASTYANQGIWYDAIAVLLAARSQGVTDAETMVQTLLEQGQSPAEIPLSAVVHL</sequence>
<accession>A0A6M0RT96</accession>
<proteinExistence type="predicted"/>
<gene>
    <name evidence="1" type="ORF">DXZ20_25690</name>
</gene>
<dbReference type="RefSeq" id="WP_163701888.1">
    <property type="nucleotide sequence ID" value="NZ_QXHD01000004.1"/>
</dbReference>
<comment type="caution">
    <text evidence="1">The sequence shown here is derived from an EMBL/GenBank/DDBJ whole genome shotgun (WGS) entry which is preliminary data.</text>
</comment>
<name>A0A6M0RT96_9CYAN</name>
<dbReference type="AlphaFoldDB" id="A0A6M0RT96"/>
<protein>
    <submittedName>
        <fullName evidence="1">DUF928 domain-containing protein</fullName>
    </submittedName>
</protein>
<dbReference type="EMBL" id="QXHD01000004">
    <property type="protein sequence ID" value="NEZ58972.1"/>
    <property type="molecule type" value="Genomic_DNA"/>
</dbReference>
<dbReference type="InterPro" id="IPR010328">
    <property type="entry name" value="DUF928"/>
</dbReference>
<dbReference type="Proteomes" id="UP000481033">
    <property type="component" value="Unassembled WGS sequence"/>
</dbReference>
<organism evidence="1 2">
    <name type="scientific">Adonisia turfae CCMR0081</name>
    <dbReference type="NCBI Taxonomy" id="2292702"/>
    <lineage>
        <taxon>Bacteria</taxon>
        <taxon>Bacillati</taxon>
        <taxon>Cyanobacteriota</taxon>
        <taxon>Adonisia</taxon>
        <taxon>Adonisia turfae</taxon>
    </lineage>
</organism>
<evidence type="ECO:0000313" key="1">
    <source>
        <dbReference type="EMBL" id="NEZ58972.1"/>
    </source>
</evidence>
<keyword evidence="2" id="KW-1185">Reference proteome</keyword>
<evidence type="ECO:0000313" key="2">
    <source>
        <dbReference type="Proteomes" id="UP000481033"/>
    </source>
</evidence>
<reference evidence="1 2" key="1">
    <citation type="journal article" date="2020" name="Microb. Ecol.">
        <title>Ecogenomics of the Marine Benthic Filamentous Cyanobacterium Adonisia.</title>
        <authorList>
            <person name="Walter J.M."/>
            <person name="Coutinho F.H."/>
            <person name="Leomil L."/>
            <person name="Hargreaves P.I."/>
            <person name="Campeao M.E."/>
            <person name="Vieira V.V."/>
            <person name="Silva B.S."/>
            <person name="Fistarol G.O."/>
            <person name="Salomon P.S."/>
            <person name="Sawabe T."/>
            <person name="Mino S."/>
            <person name="Hosokawa M."/>
            <person name="Miyashita H."/>
            <person name="Maruyama F."/>
            <person name="van Verk M.C."/>
            <person name="Dutilh B.E."/>
            <person name="Thompson C.C."/>
            <person name="Thompson F.L."/>
        </authorList>
    </citation>
    <scope>NUCLEOTIDE SEQUENCE [LARGE SCALE GENOMIC DNA]</scope>
    <source>
        <strain evidence="1 2">CCMR0081</strain>
    </source>
</reference>
<dbReference type="Pfam" id="PF06051">
    <property type="entry name" value="DUF928"/>
    <property type="match status" value="1"/>
</dbReference>